<evidence type="ECO:0000256" key="6">
    <source>
        <dbReference type="ARBA" id="ARBA00022970"/>
    </source>
</evidence>
<evidence type="ECO:0000256" key="2">
    <source>
        <dbReference type="ARBA" id="ARBA00008220"/>
    </source>
</evidence>
<keyword evidence="8 9" id="KW-0472">Membrane</keyword>
<evidence type="ECO:0000256" key="9">
    <source>
        <dbReference type="SAM" id="Phobius"/>
    </source>
</evidence>
<sequence length="473" mass="51007">MARQSESKLGLLAMTALVTGAIVGSGIFSLPQNMAEGAGAGAIIIAWIITFFGMLTLAKIFQWLSINRSDIDDGVYGYVREGFGDYLGFNAAWGYWISVWVGNVGYLVVIYSALGSFQAFDFFGDGSTFPAMICGIITLWVLHFFVLRGVQSATTLNIIVTIAKIIPILLFILLVALAFKIETFQIDFWGSPELGSVTSQVKNTMLYTVWVFLGIECATVYASRAQNMQVVSRATILGFLITITLLICVSLLSLGVVPQAELAGMKNPSMAQVLEFAVGPWGGVLINIGLIVSVGGALLAWTMISSEMLFLAARGSKNTAPSIFGKLNSKQVPANAMWLTNSLISLFLVINYVNDAGYNILIQLASSMALIPYLLCASFGLKLALKNKQHAVSLLLMTSIGSVYGLWLIYAGGLDYLLLSLLLYSCGLPFFFRSRKERGLSFLISPIEKVLAAMVIGGALTALYLILSGTLSL</sequence>
<proteinExistence type="inferred from homology"/>
<accession>A0A2T3JIU1</accession>
<feature type="transmembrane region" description="Helical" evidence="9">
    <location>
        <begin position="9"/>
        <end position="31"/>
    </location>
</feature>
<protein>
    <submittedName>
        <fullName evidence="10">Arginine-ornithine antiporter</fullName>
    </submittedName>
</protein>
<evidence type="ECO:0000256" key="8">
    <source>
        <dbReference type="ARBA" id="ARBA00023136"/>
    </source>
</evidence>
<keyword evidence="3" id="KW-0813">Transport</keyword>
<dbReference type="GO" id="GO:0006865">
    <property type="term" value="P:amino acid transport"/>
    <property type="evidence" value="ECO:0007669"/>
    <property type="project" value="UniProtKB-KW"/>
</dbReference>
<dbReference type="PANTHER" id="PTHR42770">
    <property type="entry name" value="AMINO ACID TRANSPORTER-RELATED"/>
    <property type="match status" value="1"/>
</dbReference>
<gene>
    <name evidence="10" type="ORF">C9J12_10455</name>
</gene>
<dbReference type="Pfam" id="PF13520">
    <property type="entry name" value="AA_permease_2"/>
    <property type="match status" value="1"/>
</dbReference>
<evidence type="ECO:0000313" key="10">
    <source>
        <dbReference type="EMBL" id="PSU48911.1"/>
    </source>
</evidence>
<feature type="transmembrane region" description="Helical" evidence="9">
    <location>
        <begin position="336"/>
        <end position="354"/>
    </location>
</feature>
<feature type="transmembrane region" description="Helical" evidence="9">
    <location>
        <begin position="37"/>
        <end position="58"/>
    </location>
</feature>
<dbReference type="GO" id="GO:0005886">
    <property type="term" value="C:plasma membrane"/>
    <property type="evidence" value="ECO:0007669"/>
    <property type="project" value="UniProtKB-SubCell"/>
</dbReference>
<feature type="transmembrane region" description="Helical" evidence="9">
    <location>
        <begin position="391"/>
        <end position="410"/>
    </location>
</feature>
<feature type="transmembrane region" description="Helical" evidence="9">
    <location>
        <begin position="204"/>
        <end position="222"/>
    </location>
</feature>
<comment type="subcellular location">
    <subcellularLocation>
        <location evidence="1">Cell membrane</location>
        <topology evidence="1">Multi-pass membrane protein</topology>
    </subcellularLocation>
</comment>
<dbReference type="PANTHER" id="PTHR42770:SF4">
    <property type="entry name" value="ARGININE_ORNITHINE ANTIPORTER-RELATED"/>
    <property type="match status" value="1"/>
</dbReference>
<organism evidence="10 11">
    <name type="scientific">Photobacterium frigidiphilum</name>
    <dbReference type="NCBI Taxonomy" id="264736"/>
    <lineage>
        <taxon>Bacteria</taxon>
        <taxon>Pseudomonadati</taxon>
        <taxon>Pseudomonadota</taxon>
        <taxon>Gammaproteobacteria</taxon>
        <taxon>Vibrionales</taxon>
        <taxon>Vibrionaceae</taxon>
        <taxon>Photobacterium</taxon>
    </lineage>
</organism>
<dbReference type="Gene3D" id="1.20.1740.10">
    <property type="entry name" value="Amino acid/polyamine transporter I"/>
    <property type="match status" value="1"/>
</dbReference>
<feature type="transmembrane region" description="Helical" evidence="9">
    <location>
        <begin position="277"/>
        <end position="301"/>
    </location>
</feature>
<dbReference type="InterPro" id="IPR004754">
    <property type="entry name" value="Amino_acid_antiprt"/>
</dbReference>
<keyword evidence="11" id="KW-1185">Reference proteome</keyword>
<evidence type="ECO:0000256" key="4">
    <source>
        <dbReference type="ARBA" id="ARBA00022475"/>
    </source>
</evidence>
<dbReference type="OrthoDB" id="3185104at2"/>
<keyword evidence="4" id="KW-1003">Cell membrane</keyword>
<dbReference type="PIRSF" id="PIRSF006060">
    <property type="entry name" value="AA_transporter"/>
    <property type="match status" value="1"/>
</dbReference>
<reference evidence="10 11" key="1">
    <citation type="submission" date="2018-01" db="EMBL/GenBank/DDBJ databases">
        <title>Whole genome sequencing of Histamine producing bacteria.</title>
        <authorList>
            <person name="Butler K."/>
        </authorList>
    </citation>
    <scope>NUCLEOTIDE SEQUENCE [LARGE SCALE GENOMIC DNA]</scope>
    <source>
        <strain evidence="10 11">JCM 12947</strain>
    </source>
</reference>
<comment type="similarity">
    <text evidence="2">Belongs to the amino acid-polyamine-organocation (APC) superfamily. Basic amino acid/polyamine antiporter (APA) (TC 2.A.3.2) family.</text>
</comment>
<feature type="transmembrane region" description="Helical" evidence="9">
    <location>
        <begin position="446"/>
        <end position="467"/>
    </location>
</feature>
<dbReference type="RefSeq" id="WP_107242659.1">
    <property type="nucleotide sequence ID" value="NZ_PYMJ01000008.1"/>
</dbReference>
<feature type="transmembrane region" description="Helical" evidence="9">
    <location>
        <begin position="158"/>
        <end position="179"/>
    </location>
</feature>
<feature type="transmembrane region" description="Helical" evidence="9">
    <location>
        <begin position="93"/>
        <end position="114"/>
    </location>
</feature>
<evidence type="ECO:0000313" key="11">
    <source>
        <dbReference type="Proteomes" id="UP000240987"/>
    </source>
</evidence>
<keyword evidence="7 9" id="KW-1133">Transmembrane helix</keyword>
<dbReference type="EMBL" id="PYMJ01000008">
    <property type="protein sequence ID" value="PSU48911.1"/>
    <property type="molecule type" value="Genomic_DNA"/>
</dbReference>
<keyword evidence="6" id="KW-0029">Amino-acid transport</keyword>
<evidence type="ECO:0000256" key="1">
    <source>
        <dbReference type="ARBA" id="ARBA00004651"/>
    </source>
</evidence>
<dbReference type="InterPro" id="IPR050367">
    <property type="entry name" value="APC_superfamily"/>
</dbReference>
<evidence type="ECO:0000256" key="5">
    <source>
        <dbReference type="ARBA" id="ARBA00022692"/>
    </source>
</evidence>
<evidence type="ECO:0000256" key="7">
    <source>
        <dbReference type="ARBA" id="ARBA00022989"/>
    </source>
</evidence>
<feature type="transmembrane region" description="Helical" evidence="9">
    <location>
        <begin position="126"/>
        <end position="146"/>
    </location>
</feature>
<comment type="caution">
    <text evidence="10">The sequence shown here is derived from an EMBL/GenBank/DDBJ whole genome shotgun (WGS) entry which is preliminary data.</text>
</comment>
<keyword evidence="5 9" id="KW-0812">Transmembrane</keyword>
<dbReference type="AlphaFoldDB" id="A0A2T3JIU1"/>
<name>A0A2T3JIU1_9GAMM</name>
<feature type="transmembrane region" description="Helical" evidence="9">
    <location>
        <begin position="360"/>
        <end position="379"/>
    </location>
</feature>
<dbReference type="Proteomes" id="UP000240987">
    <property type="component" value="Unassembled WGS sequence"/>
</dbReference>
<feature type="transmembrane region" description="Helical" evidence="9">
    <location>
        <begin position="234"/>
        <end position="257"/>
    </location>
</feature>
<dbReference type="InterPro" id="IPR002293">
    <property type="entry name" value="AA/rel_permease1"/>
</dbReference>
<evidence type="ECO:0000256" key="3">
    <source>
        <dbReference type="ARBA" id="ARBA00022448"/>
    </source>
</evidence>
<dbReference type="NCBIfam" id="TIGR00905">
    <property type="entry name" value="2A0302"/>
    <property type="match status" value="1"/>
</dbReference>
<dbReference type="GO" id="GO:0022857">
    <property type="term" value="F:transmembrane transporter activity"/>
    <property type="evidence" value="ECO:0007669"/>
    <property type="project" value="InterPro"/>
</dbReference>